<evidence type="ECO:0000256" key="1">
    <source>
        <dbReference type="ARBA" id="ARBA00022598"/>
    </source>
</evidence>
<dbReference type="SUPFAM" id="SSF56059">
    <property type="entry name" value="Glutathione synthetase ATP-binding domain-like"/>
    <property type="match status" value="1"/>
</dbReference>
<dbReference type="PANTHER" id="PTHR43055">
    <property type="entry name" value="FORMATE-DEPENDENT PHOSPHORIBOSYLGLYCINAMIDE FORMYLTRANSFERASE"/>
    <property type="match status" value="1"/>
</dbReference>
<dbReference type="GO" id="GO:0043815">
    <property type="term" value="F:phosphoribosylglycinamide formyltransferase 2 activity"/>
    <property type="evidence" value="ECO:0007669"/>
    <property type="project" value="UniProtKB-UniRule"/>
</dbReference>
<feature type="binding site" evidence="7">
    <location>
        <position position="81"/>
    </location>
    <ligand>
        <name>N(1)-(5-phospho-beta-D-ribosyl)glycinamide</name>
        <dbReference type="ChEBI" id="CHEBI:143788"/>
    </ligand>
</feature>
<name>A0A1I5T5I6_9BACT</name>
<dbReference type="RefSeq" id="WP_092913666.1">
    <property type="nucleotide sequence ID" value="NZ_FOXB01000040.1"/>
</dbReference>
<dbReference type="InterPro" id="IPR005862">
    <property type="entry name" value="PurT"/>
</dbReference>
<dbReference type="PROSITE" id="PS50975">
    <property type="entry name" value="ATP_GRASP"/>
    <property type="match status" value="1"/>
</dbReference>
<dbReference type="GO" id="GO:0005524">
    <property type="term" value="F:ATP binding"/>
    <property type="evidence" value="ECO:0007669"/>
    <property type="project" value="UniProtKB-UniRule"/>
</dbReference>
<gene>
    <name evidence="7" type="primary">purT</name>
    <name evidence="9" type="ORF">SAMN05216234_14023</name>
</gene>
<keyword evidence="10" id="KW-1185">Reference proteome</keyword>
<dbReference type="SUPFAM" id="SSF52440">
    <property type="entry name" value="PreATP-grasp domain"/>
    <property type="match status" value="1"/>
</dbReference>
<dbReference type="EMBL" id="FOXB01000040">
    <property type="protein sequence ID" value="SFP78299.1"/>
    <property type="molecule type" value="Genomic_DNA"/>
</dbReference>
<dbReference type="Gene3D" id="3.30.470.20">
    <property type="entry name" value="ATP-grasp fold, B domain"/>
    <property type="match status" value="1"/>
</dbReference>
<sequence length="417" mass="46232">MHFTAPLKSDSIKIMLLGSGELGKEVAIEAQRLGIEVIAVDRYPNAPAHQVAHEAHVINMQNKDEVLDLIRRVKPDYILPEIEAISIEALFDAEKEGFHVIPNAEAVNKTMNRKNIRKFAAEELGLKTSAYRFVASFEELEKAAEEVGFPCVIKPVMSSSGHGQSVAKTPEDLKESWEIAKEARGDASELIVEEFVRFDYEITLLTARNEHGTVFCEPIGHEQKDGDYIFSWQPAYMSSEAKAKAQEIAKKVTDGLGGRGIFGVELFVKGDEVYFSEVSPRPHDTGMVTLITQSQSEFALHLRAVLGLPLDFAFFTPGASAAYKAKNDSVTPIIHVDEKAFATDSFVRVFGKPESHEGRRMAVLLTMAASESEALKKAKERIGFFDDSAKVTKVVEEKCSENEESCVIKRVIKFIFG</sequence>
<keyword evidence="9" id="KW-0808">Transferase</keyword>
<feature type="binding site" evidence="7">
    <location>
        <position position="113"/>
    </location>
    <ligand>
        <name>ATP</name>
        <dbReference type="ChEBI" id="CHEBI:30616"/>
    </ligand>
</feature>
<evidence type="ECO:0000256" key="2">
    <source>
        <dbReference type="ARBA" id="ARBA00022723"/>
    </source>
</evidence>
<dbReference type="AlphaFoldDB" id="A0A1I5T5I6"/>
<keyword evidence="1 7" id="KW-0436">Ligase</keyword>
<dbReference type="GO" id="GO:0005829">
    <property type="term" value="C:cytosol"/>
    <property type="evidence" value="ECO:0007669"/>
    <property type="project" value="TreeGrafter"/>
</dbReference>
<dbReference type="GO" id="GO:0000287">
    <property type="term" value="F:magnesium ion binding"/>
    <property type="evidence" value="ECO:0007669"/>
    <property type="project" value="UniProtKB-UniRule"/>
</dbReference>
<feature type="binding site" evidence="7">
    <location>
        <position position="201"/>
    </location>
    <ligand>
        <name>ATP</name>
        <dbReference type="ChEBI" id="CHEBI:30616"/>
    </ligand>
</feature>
<evidence type="ECO:0000256" key="3">
    <source>
        <dbReference type="ARBA" id="ARBA00022741"/>
    </source>
</evidence>
<feature type="binding site" evidence="7">
    <location>
        <position position="352"/>
    </location>
    <ligand>
        <name>N(1)-(5-phospho-beta-D-ribosyl)glycinamide</name>
        <dbReference type="ChEBI" id="CHEBI:143788"/>
    </ligand>
</feature>
<feature type="binding site" evidence="7">
    <location>
        <begin position="193"/>
        <end position="196"/>
    </location>
    <ligand>
        <name>ATP</name>
        <dbReference type="ChEBI" id="CHEBI:30616"/>
    </ligand>
</feature>
<dbReference type="Gene3D" id="3.30.1490.20">
    <property type="entry name" value="ATP-grasp fold, A domain"/>
    <property type="match status" value="1"/>
</dbReference>
<protein>
    <recommendedName>
        <fullName evidence="7">Formate-dependent phosphoribosylglycinamide formyltransferase</fullName>
        <ecNumber evidence="7">6.3.1.21</ecNumber>
    </recommendedName>
    <alternativeName>
        <fullName evidence="7">5'-phosphoribosylglycinamide transformylase 2</fullName>
    </alternativeName>
    <alternativeName>
        <fullName evidence="7">Formate-dependent GAR transformylase</fullName>
    </alternativeName>
    <alternativeName>
        <fullName evidence="7">GAR transformylase 2</fullName>
        <shortName evidence="7">GART 2</shortName>
    </alternativeName>
    <alternativeName>
        <fullName evidence="7">Non-folate glycinamide ribonucleotide transformylase</fullName>
    </alternativeName>
    <alternativeName>
        <fullName evidence="7">Phosphoribosylglycinamide formyltransferase 2</fullName>
    </alternativeName>
</protein>
<dbReference type="NCBIfam" id="TIGR01142">
    <property type="entry name" value="purT"/>
    <property type="match status" value="1"/>
</dbReference>
<dbReference type="Pfam" id="PF22660">
    <property type="entry name" value="RS_preATP-grasp-like"/>
    <property type="match status" value="1"/>
</dbReference>
<dbReference type="STRING" id="223786.SAMN05216234_14023"/>
<dbReference type="GO" id="GO:0004644">
    <property type="term" value="F:phosphoribosylglycinamide formyltransferase activity"/>
    <property type="evidence" value="ECO:0007669"/>
    <property type="project" value="UniProtKB-UniRule"/>
</dbReference>
<evidence type="ECO:0000256" key="5">
    <source>
        <dbReference type="ARBA" id="ARBA00022840"/>
    </source>
</evidence>
<dbReference type="HAMAP" id="MF_01643">
    <property type="entry name" value="PurT"/>
    <property type="match status" value="1"/>
</dbReference>
<feature type="binding site" evidence="7">
    <location>
        <begin position="159"/>
        <end position="164"/>
    </location>
    <ligand>
        <name>ATP</name>
        <dbReference type="ChEBI" id="CHEBI:30616"/>
    </ligand>
</feature>
<dbReference type="Pfam" id="PF02222">
    <property type="entry name" value="ATP-grasp"/>
    <property type="match status" value="1"/>
</dbReference>
<dbReference type="Proteomes" id="UP000199227">
    <property type="component" value="Unassembled WGS sequence"/>
</dbReference>
<dbReference type="EC" id="6.3.1.21" evidence="7"/>
<dbReference type="InterPro" id="IPR013815">
    <property type="entry name" value="ATP_grasp_subdomain_1"/>
</dbReference>
<dbReference type="OrthoDB" id="9804625at2"/>
<dbReference type="NCBIfam" id="NF006766">
    <property type="entry name" value="PRK09288.1"/>
    <property type="match status" value="1"/>
</dbReference>
<evidence type="ECO:0000313" key="10">
    <source>
        <dbReference type="Proteomes" id="UP000199227"/>
    </source>
</evidence>
<keyword evidence="2 7" id="KW-0479">Metal-binding</keyword>
<reference evidence="9 10" key="1">
    <citation type="submission" date="2016-10" db="EMBL/GenBank/DDBJ databases">
        <authorList>
            <person name="de Groot N.N."/>
        </authorList>
    </citation>
    <scope>NUCLEOTIDE SEQUENCE [LARGE SCALE GENOMIC DNA]</scope>
    <source>
        <strain evidence="9 10">EP1-55-1</strain>
    </source>
</reference>
<dbReference type="PANTHER" id="PTHR43055:SF1">
    <property type="entry name" value="FORMATE-DEPENDENT PHOSPHORIBOSYLGLYCINAMIDE FORMYLTRANSFERASE"/>
    <property type="match status" value="1"/>
</dbReference>
<evidence type="ECO:0000313" key="9">
    <source>
        <dbReference type="EMBL" id="SFP78299.1"/>
    </source>
</evidence>
<dbReference type="Pfam" id="PF21244">
    <property type="entry name" value="PurT_C"/>
    <property type="match status" value="1"/>
</dbReference>
<dbReference type="InterPro" id="IPR048740">
    <property type="entry name" value="PurT_C"/>
</dbReference>
<dbReference type="GO" id="GO:0006189">
    <property type="term" value="P:'de novo' IMP biosynthetic process"/>
    <property type="evidence" value="ECO:0007669"/>
    <property type="project" value="UniProtKB-UniRule"/>
</dbReference>
<proteinExistence type="inferred from homology"/>
<evidence type="ECO:0000256" key="6">
    <source>
        <dbReference type="ARBA" id="ARBA00022842"/>
    </source>
</evidence>
<comment type="catalytic activity">
    <reaction evidence="7">
        <text>N(1)-(5-phospho-beta-D-ribosyl)glycinamide + formate + ATP = N(2)-formyl-N(1)-(5-phospho-beta-D-ribosyl)glycinamide + ADP + phosphate + H(+)</text>
        <dbReference type="Rhea" id="RHEA:24829"/>
        <dbReference type="ChEBI" id="CHEBI:15378"/>
        <dbReference type="ChEBI" id="CHEBI:15740"/>
        <dbReference type="ChEBI" id="CHEBI:30616"/>
        <dbReference type="ChEBI" id="CHEBI:43474"/>
        <dbReference type="ChEBI" id="CHEBI:143788"/>
        <dbReference type="ChEBI" id="CHEBI:147286"/>
        <dbReference type="ChEBI" id="CHEBI:456216"/>
        <dbReference type="EC" id="6.3.1.21"/>
    </reaction>
</comment>
<feature type="binding site" evidence="7">
    <location>
        <begin position="21"/>
        <end position="22"/>
    </location>
    <ligand>
        <name>N(1)-(5-phospho-beta-D-ribosyl)glycinamide</name>
        <dbReference type="ChEBI" id="CHEBI:143788"/>
    </ligand>
</feature>
<evidence type="ECO:0000259" key="8">
    <source>
        <dbReference type="PROSITE" id="PS50975"/>
    </source>
</evidence>
<dbReference type="InterPro" id="IPR011761">
    <property type="entry name" value="ATP-grasp"/>
</dbReference>
<accession>A0A1I5T5I6</accession>
<feature type="binding site" evidence="7">
    <location>
        <position position="284"/>
    </location>
    <ligand>
        <name>N(1)-(5-phospho-beta-D-ribosyl)glycinamide</name>
        <dbReference type="ChEBI" id="CHEBI:143788"/>
    </ligand>
</feature>
<dbReference type="InterPro" id="IPR016185">
    <property type="entry name" value="PreATP-grasp_dom_sf"/>
</dbReference>
<feature type="binding site" evidence="7">
    <location>
        <position position="154"/>
    </location>
    <ligand>
        <name>ATP</name>
        <dbReference type="ChEBI" id="CHEBI:30616"/>
    </ligand>
</feature>
<comment type="pathway">
    <text evidence="7">Purine metabolism; IMP biosynthesis via de novo pathway; N(2)-formyl-N(1)-(5-phospho-D-ribosyl)glycinamide from N(1)-(5-phospho-D-ribosyl)glycinamide (formate route): step 1/1.</text>
</comment>
<keyword evidence="3 7" id="KW-0547">Nucleotide-binding</keyword>
<comment type="subunit">
    <text evidence="7">Homodimer.</text>
</comment>
<comment type="similarity">
    <text evidence="7">Belongs to the PurK/PurT family.</text>
</comment>
<keyword evidence="4 7" id="KW-0658">Purine biosynthesis</keyword>
<dbReference type="SUPFAM" id="SSF51246">
    <property type="entry name" value="Rudiment single hybrid motif"/>
    <property type="match status" value="1"/>
</dbReference>
<dbReference type="Gene3D" id="3.40.50.20">
    <property type="match status" value="1"/>
</dbReference>
<evidence type="ECO:0000256" key="7">
    <source>
        <dbReference type="HAMAP-Rule" id="MF_01643"/>
    </source>
</evidence>
<evidence type="ECO:0000256" key="4">
    <source>
        <dbReference type="ARBA" id="ARBA00022755"/>
    </source>
</evidence>
<feature type="domain" description="ATP-grasp" evidence="8">
    <location>
        <begin position="118"/>
        <end position="306"/>
    </location>
</feature>
<feature type="binding site" evidence="7">
    <location>
        <position position="265"/>
    </location>
    <ligand>
        <name>Mg(2+)</name>
        <dbReference type="ChEBI" id="CHEBI:18420"/>
    </ligand>
</feature>
<dbReference type="InterPro" id="IPR011054">
    <property type="entry name" value="Rudment_hybrid_motif"/>
</dbReference>
<dbReference type="InterPro" id="IPR054350">
    <property type="entry name" value="PurT/PurK_preATP-grasp"/>
</dbReference>
<feature type="binding site" evidence="7">
    <location>
        <position position="277"/>
    </location>
    <ligand>
        <name>Mg(2+)</name>
        <dbReference type="ChEBI" id="CHEBI:18420"/>
    </ligand>
</feature>
<keyword evidence="5 7" id="KW-0067">ATP-binding</keyword>
<organism evidence="9 10">
    <name type="scientific">Hydrogenimonas thermophila</name>
    <dbReference type="NCBI Taxonomy" id="223786"/>
    <lineage>
        <taxon>Bacteria</taxon>
        <taxon>Pseudomonadati</taxon>
        <taxon>Campylobacterota</taxon>
        <taxon>Epsilonproteobacteria</taxon>
        <taxon>Campylobacterales</taxon>
        <taxon>Hydrogenimonadaceae</taxon>
        <taxon>Hydrogenimonas</taxon>
    </lineage>
</organism>
<dbReference type="InterPro" id="IPR003135">
    <property type="entry name" value="ATP-grasp_carboxylate-amine"/>
</dbReference>
<comment type="function">
    <text evidence="7">Involved in the de novo purine biosynthesis. Catalyzes the transfer of formate to 5-phospho-ribosyl-glycinamide (GAR), producing 5-phospho-ribosyl-N-formylglycinamide (FGAR). Formate is provided by PurU via hydrolysis of 10-formyl-tetrahydrofolate.</text>
</comment>
<feature type="binding site" evidence="7">
    <location>
        <begin position="359"/>
        <end position="360"/>
    </location>
    <ligand>
        <name>N(1)-(5-phospho-beta-D-ribosyl)glycinamide</name>
        <dbReference type="ChEBI" id="CHEBI:143788"/>
    </ligand>
</feature>
<dbReference type="UniPathway" id="UPA00074">
    <property type="reaction ID" value="UER00127"/>
</dbReference>
<keyword evidence="6 7" id="KW-0460">Magnesium</keyword>